<sequence>MYNTARGAFMTTITEGALFNFPSGNASVCPLHLSGRVIETSKTGPVQLDAHVIDAFAVALPLTEQVSSPFLPGSYSRLLVIPI</sequence>
<dbReference type="EMBL" id="JAWDGP010004362">
    <property type="protein sequence ID" value="KAK3764983.1"/>
    <property type="molecule type" value="Genomic_DNA"/>
</dbReference>
<protein>
    <submittedName>
        <fullName evidence="1">Uncharacterized protein</fullName>
    </submittedName>
</protein>
<dbReference type="Proteomes" id="UP001283361">
    <property type="component" value="Unassembled WGS sequence"/>
</dbReference>
<gene>
    <name evidence="1" type="ORF">RRG08_011070</name>
</gene>
<organism evidence="1 2">
    <name type="scientific">Elysia crispata</name>
    <name type="common">lettuce slug</name>
    <dbReference type="NCBI Taxonomy" id="231223"/>
    <lineage>
        <taxon>Eukaryota</taxon>
        <taxon>Metazoa</taxon>
        <taxon>Spiralia</taxon>
        <taxon>Lophotrochozoa</taxon>
        <taxon>Mollusca</taxon>
        <taxon>Gastropoda</taxon>
        <taxon>Heterobranchia</taxon>
        <taxon>Euthyneura</taxon>
        <taxon>Panpulmonata</taxon>
        <taxon>Sacoglossa</taxon>
        <taxon>Placobranchoidea</taxon>
        <taxon>Plakobranchidae</taxon>
        <taxon>Elysia</taxon>
    </lineage>
</organism>
<proteinExistence type="predicted"/>
<name>A0AAE1DD31_9GAST</name>
<reference evidence="1" key="1">
    <citation type="journal article" date="2023" name="G3 (Bethesda)">
        <title>A reference genome for the long-term kleptoplast-retaining sea slug Elysia crispata morphotype clarki.</title>
        <authorList>
            <person name="Eastman K.E."/>
            <person name="Pendleton A.L."/>
            <person name="Shaikh M.A."/>
            <person name="Suttiyut T."/>
            <person name="Ogas R."/>
            <person name="Tomko P."/>
            <person name="Gavelis G."/>
            <person name="Widhalm J.R."/>
            <person name="Wisecaver J.H."/>
        </authorList>
    </citation>
    <scope>NUCLEOTIDE SEQUENCE</scope>
    <source>
        <strain evidence="1">ECLA1</strain>
    </source>
</reference>
<dbReference type="AlphaFoldDB" id="A0AAE1DD31"/>
<evidence type="ECO:0000313" key="1">
    <source>
        <dbReference type="EMBL" id="KAK3764983.1"/>
    </source>
</evidence>
<comment type="caution">
    <text evidence="1">The sequence shown here is derived from an EMBL/GenBank/DDBJ whole genome shotgun (WGS) entry which is preliminary data.</text>
</comment>
<accession>A0AAE1DD31</accession>
<keyword evidence="2" id="KW-1185">Reference proteome</keyword>
<evidence type="ECO:0000313" key="2">
    <source>
        <dbReference type="Proteomes" id="UP001283361"/>
    </source>
</evidence>